<keyword evidence="6" id="KW-1185">Reference proteome</keyword>
<dbReference type="Gene3D" id="1.20.120.530">
    <property type="entry name" value="GntR ligand-binding domain-like"/>
    <property type="match status" value="1"/>
</dbReference>
<dbReference type="InterPro" id="IPR011711">
    <property type="entry name" value="GntR_C"/>
</dbReference>
<reference evidence="5 6" key="1">
    <citation type="submission" date="2022-03" db="EMBL/GenBank/DDBJ databases">
        <title>Pseudonocardia alaer sp. nov., a novel actinomycete isolated from reed forest soil.</title>
        <authorList>
            <person name="Wang L."/>
        </authorList>
    </citation>
    <scope>NUCLEOTIDE SEQUENCE [LARGE SCALE GENOMIC DNA]</scope>
    <source>
        <strain evidence="5 6">Y-16303</strain>
    </source>
</reference>
<dbReference type="RefSeq" id="WP_241040960.1">
    <property type="nucleotide sequence ID" value="NZ_BAAAJF010000049.1"/>
</dbReference>
<keyword evidence="1" id="KW-0805">Transcription regulation</keyword>
<dbReference type="PROSITE" id="PS50949">
    <property type="entry name" value="HTH_GNTR"/>
    <property type="match status" value="1"/>
</dbReference>
<evidence type="ECO:0000256" key="3">
    <source>
        <dbReference type="ARBA" id="ARBA00023163"/>
    </source>
</evidence>
<dbReference type="PANTHER" id="PTHR43537:SF5">
    <property type="entry name" value="UXU OPERON TRANSCRIPTIONAL REGULATOR"/>
    <property type="match status" value="1"/>
</dbReference>
<dbReference type="SUPFAM" id="SSF46785">
    <property type="entry name" value="Winged helix' DNA-binding domain"/>
    <property type="match status" value="1"/>
</dbReference>
<evidence type="ECO:0000313" key="6">
    <source>
        <dbReference type="Proteomes" id="UP001299970"/>
    </source>
</evidence>
<accession>A0ABS9TNN1</accession>
<evidence type="ECO:0000256" key="1">
    <source>
        <dbReference type="ARBA" id="ARBA00023015"/>
    </source>
</evidence>
<protein>
    <submittedName>
        <fullName evidence="5">GntR family transcriptional regulator</fullName>
    </submittedName>
</protein>
<dbReference type="PANTHER" id="PTHR43537">
    <property type="entry name" value="TRANSCRIPTIONAL REGULATOR, GNTR FAMILY"/>
    <property type="match status" value="1"/>
</dbReference>
<dbReference type="EMBL" id="JAKXMK010000030">
    <property type="protein sequence ID" value="MCH6170150.1"/>
    <property type="molecule type" value="Genomic_DNA"/>
</dbReference>
<gene>
    <name evidence="5" type="ORF">MMF94_30995</name>
</gene>
<dbReference type="InterPro" id="IPR036388">
    <property type="entry name" value="WH-like_DNA-bd_sf"/>
</dbReference>
<proteinExistence type="predicted"/>
<comment type="caution">
    <text evidence="5">The sequence shown here is derived from an EMBL/GenBank/DDBJ whole genome shotgun (WGS) entry which is preliminary data.</text>
</comment>
<dbReference type="InterPro" id="IPR036390">
    <property type="entry name" value="WH_DNA-bd_sf"/>
</dbReference>
<evidence type="ECO:0000259" key="4">
    <source>
        <dbReference type="PROSITE" id="PS50949"/>
    </source>
</evidence>
<dbReference type="SMART" id="SM00345">
    <property type="entry name" value="HTH_GNTR"/>
    <property type="match status" value="1"/>
</dbReference>
<dbReference type="Pfam" id="PF00392">
    <property type="entry name" value="GntR"/>
    <property type="match status" value="1"/>
</dbReference>
<dbReference type="InterPro" id="IPR008920">
    <property type="entry name" value="TF_FadR/GntR_C"/>
</dbReference>
<keyword evidence="2" id="KW-0238">DNA-binding</keyword>
<dbReference type="Pfam" id="PF07729">
    <property type="entry name" value="FCD"/>
    <property type="match status" value="1"/>
</dbReference>
<dbReference type="SMART" id="SM00895">
    <property type="entry name" value="FCD"/>
    <property type="match status" value="1"/>
</dbReference>
<dbReference type="Proteomes" id="UP001299970">
    <property type="component" value="Unassembled WGS sequence"/>
</dbReference>
<keyword evidence="3" id="KW-0804">Transcription</keyword>
<feature type="domain" description="HTH gntR-type" evidence="4">
    <location>
        <begin position="30"/>
        <end position="97"/>
    </location>
</feature>
<evidence type="ECO:0000256" key="2">
    <source>
        <dbReference type="ARBA" id="ARBA00023125"/>
    </source>
</evidence>
<dbReference type="InterPro" id="IPR000524">
    <property type="entry name" value="Tscrpt_reg_HTH_GntR"/>
</dbReference>
<dbReference type="Gene3D" id="1.10.10.10">
    <property type="entry name" value="Winged helix-like DNA-binding domain superfamily/Winged helix DNA-binding domain"/>
    <property type="match status" value="1"/>
</dbReference>
<organism evidence="5 6">
    <name type="scientific">Pseudonocardia alaniniphila</name>
    <dbReference type="NCBI Taxonomy" id="75291"/>
    <lineage>
        <taxon>Bacteria</taxon>
        <taxon>Bacillati</taxon>
        <taxon>Actinomycetota</taxon>
        <taxon>Actinomycetes</taxon>
        <taxon>Pseudonocardiales</taxon>
        <taxon>Pseudonocardiaceae</taxon>
        <taxon>Pseudonocardia</taxon>
    </lineage>
</organism>
<dbReference type="SUPFAM" id="SSF48008">
    <property type="entry name" value="GntR ligand-binding domain-like"/>
    <property type="match status" value="1"/>
</dbReference>
<sequence>MSTAETTMSGPVHSLGRRELLRVLNRTGGTSIVDEIIVKVGTDIIEGRLLPGDDLNSVELARTFGSSRTPVREALLTLEREGFVEISAHRRPRVAPLRIEEVRELYRVRAHLYALVSREVVQVAADADIARLRVLQEQLEQAVEDDDVDRYFWINVHFRNTEAEIAGNRTLCRVLDSLGLRMLQLRHVSLSLPGRIQRSVEDHERLVRAYEDRDADLAAALTSGLVMRGLAAIERSGWTGLGSADGR</sequence>
<evidence type="ECO:0000313" key="5">
    <source>
        <dbReference type="EMBL" id="MCH6170150.1"/>
    </source>
</evidence>
<name>A0ABS9TNN1_9PSEU</name>